<evidence type="ECO:0000313" key="7">
    <source>
        <dbReference type="EMBL" id="CAH9052398.1"/>
    </source>
</evidence>
<dbReference type="RefSeq" id="WP_261591364.1">
    <property type="nucleotide sequence ID" value="NZ_CAMAPC010000003.1"/>
</dbReference>
<dbReference type="SUPFAM" id="SSF52777">
    <property type="entry name" value="CoA-dependent acyltransferases"/>
    <property type="match status" value="6"/>
</dbReference>
<proteinExistence type="predicted"/>
<dbReference type="GO" id="GO:0043041">
    <property type="term" value="P:amino acid activation for nonribosomal peptide biosynthetic process"/>
    <property type="evidence" value="ECO:0007669"/>
    <property type="project" value="TreeGrafter"/>
</dbReference>
<evidence type="ECO:0000256" key="4">
    <source>
        <dbReference type="ARBA" id="ARBA00022737"/>
    </source>
</evidence>
<dbReference type="Pfam" id="PF00501">
    <property type="entry name" value="AMP-binding"/>
    <property type="match status" value="2"/>
</dbReference>
<dbReference type="InterPro" id="IPR001242">
    <property type="entry name" value="Condensation_dom"/>
</dbReference>
<dbReference type="InterPro" id="IPR042099">
    <property type="entry name" value="ANL_N_sf"/>
</dbReference>
<dbReference type="SUPFAM" id="SSF56801">
    <property type="entry name" value="Acetyl-CoA synthetase-like"/>
    <property type="match status" value="2"/>
</dbReference>
<dbReference type="InterPro" id="IPR000873">
    <property type="entry name" value="AMP-dep_synth/lig_dom"/>
</dbReference>
<dbReference type="NCBIfam" id="NF003417">
    <property type="entry name" value="PRK04813.1"/>
    <property type="match status" value="2"/>
</dbReference>
<dbReference type="Gene3D" id="3.30.300.30">
    <property type="match status" value="2"/>
</dbReference>
<evidence type="ECO:0000256" key="2">
    <source>
        <dbReference type="ARBA" id="ARBA00022450"/>
    </source>
</evidence>
<dbReference type="Gene3D" id="3.30.559.10">
    <property type="entry name" value="Chloramphenicol acetyltransferase-like domain"/>
    <property type="match status" value="3"/>
</dbReference>
<dbReference type="Proteomes" id="UP001152467">
    <property type="component" value="Unassembled WGS sequence"/>
</dbReference>
<dbReference type="GO" id="GO:0005829">
    <property type="term" value="C:cytosol"/>
    <property type="evidence" value="ECO:0007669"/>
    <property type="project" value="TreeGrafter"/>
</dbReference>
<dbReference type="FunFam" id="3.40.50.980:FF:000001">
    <property type="entry name" value="Non-ribosomal peptide synthetase"/>
    <property type="match status" value="1"/>
</dbReference>
<dbReference type="Gene3D" id="3.40.50.12780">
    <property type="entry name" value="N-terminal domain of ligase-like"/>
    <property type="match status" value="1"/>
</dbReference>
<dbReference type="InterPro" id="IPR006162">
    <property type="entry name" value="Ppantetheine_attach_site"/>
</dbReference>
<comment type="cofactor">
    <cofactor evidence="1">
        <name>pantetheine 4'-phosphate</name>
        <dbReference type="ChEBI" id="CHEBI:47942"/>
    </cofactor>
</comment>
<dbReference type="FunFam" id="3.40.50.12780:FF:000012">
    <property type="entry name" value="Non-ribosomal peptide synthetase"/>
    <property type="match status" value="1"/>
</dbReference>
<evidence type="ECO:0000313" key="9">
    <source>
        <dbReference type="Proteomes" id="UP001152485"/>
    </source>
</evidence>
<keyword evidence="3" id="KW-0597">Phosphoprotein</keyword>
<dbReference type="Pfam" id="PF00550">
    <property type="entry name" value="PP-binding"/>
    <property type="match status" value="2"/>
</dbReference>
<gene>
    <name evidence="7" type="primary">tycB_1</name>
    <name evidence="7" type="ORF">PSECIP111854_00962</name>
    <name evidence="6" type="ORF">PSECIP111951_00157</name>
</gene>
<evidence type="ECO:0000256" key="3">
    <source>
        <dbReference type="ARBA" id="ARBA00022553"/>
    </source>
</evidence>
<dbReference type="InterPro" id="IPR023213">
    <property type="entry name" value="CAT-like_dom_sf"/>
</dbReference>
<dbReference type="GO" id="GO:0031177">
    <property type="term" value="F:phosphopantetheine binding"/>
    <property type="evidence" value="ECO:0007669"/>
    <property type="project" value="InterPro"/>
</dbReference>
<accession>A0A9W4QTM4</accession>
<dbReference type="NCBIfam" id="TIGR01720">
    <property type="entry name" value="NRPS-para261"/>
    <property type="match status" value="1"/>
</dbReference>
<dbReference type="EMBL" id="CAMAPC010000003">
    <property type="protein sequence ID" value="CAH9052398.1"/>
    <property type="molecule type" value="Genomic_DNA"/>
</dbReference>
<comment type="caution">
    <text evidence="7">The sequence shown here is derived from an EMBL/GenBank/DDBJ whole genome shotgun (WGS) entry which is preliminary data.</text>
</comment>
<dbReference type="CDD" id="cd19531">
    <property type="entry name" value="LCL_NRPS-like"/>
    <property type="match status" value="1"/>
</dbReference>
<keyword evidence="8" id="KW-1185">Reference proteome</keyword>
<dbReference type="SUPFAM" id="SSF47336">
    <property type="entry name" value="ACP-like"/>
    <property type="match status" value="2"/>
</dbReference>
<reference evidence="7 9" key="1">
    <citation type="submission" date="2022-07" db="EMBL/GenBank/DDBJ databases">
        <authorList>
            <person name="Criscuolo A."/>
        </authorList>
    </citation>
    <scope>NUCLEOTIDE SEQUENCE</scope>
    <source>
        <strain evidence="9">CIP 111951</strain>
        <strain evidence="7">CIP111854</strain>
        <strain evidence="6">CIP111951</strain>
    </source>
</reference>
<dbReference type="CDD" id="cd17643">
    <property type="entry name" value="A_NRPS_Cytc1-like"/>
    <property type="match status" value="1"/>
</dbReference>
<dbReference type="InterPro" id="IPR020806">
    <property type="entry name" value="PKS_PP-bd"/>
</dbReference>
<evidence type="ECO:0000259" key="5">
    <source>
        <dbReference type="PROSITE" id="PS50075"/>
    </source>
</evidence>
<evidence type="ECO:0000313" key="8">
    <source>
        <dbReference type="Proteomes" id="UP001152467"/>
    </source>
</evidence>
<organism evidence="7 8">
    <name type="scientific">Pseudoalteromonas holothuriae</name>
    <dbReference type="NCBI Taxonomy" id="2963714"/>
    <lineage>
        <taxon>Bacteria</taxon>
        <taxon>Pseudomonadati</taxon>
        <taxon>Pseudomonadota</taxon>
        <taxon>Gammaproteobacteria</taxon>
        <taxon>Alteromonadales</taxon>
        <taxon>Pseudoalteromonadaceae</taxon>
        <taxon>Pseudoalteromonas</taxon>
    </lineage>
</organism>
<dbReference type="Gene3D" id="1.10.1200.10">
    <property type="entry name" value="ACP-like"/>
    <property type="match status" value="2"/>
</dbReference>
<dbReference type="InterPro" id="IPR036736">
    <property type="entry name" value="ACP-like_sf"/>
</dbReference>
<dbReference type="Pfam" id="PF13193">
    <property type="entry name" value="AMP-binding_C"/>
    <property type="match status" value="1"/>
</dbReference>
<dbReference type="PROSITE" id="PS00012">
    <property type="entry name" value="PHOSPHOPANTETHEINE"/>
    <property type="match status" value="2"/>
</dbReference>
<keyword evidence="4" id="KW-0677">Repeat</keyword>
<dbReference type="Proteomes" id="UP001152485">
    <property type="component" value="Unassembled WGS sequence"/>
</dbReference>
<dbReference type="InterPro" id="IPR045851">
    <property type="entry name" value="AMP-bd_C_sf"/>
</dbReference>
<dbReference type="PROSITE" id="PS00455">
    <property type="entry name" value="AMP_BINDING"/>
    <property type="match status" value="2"/>
</dbReference>
<dbReference type="Gene3D" id="3.30.559.30">
    <property type="entry name" value="Nonribosomal peptide synthetase, condensation domain"/>
    <property type="match status" value="3"/>
</dbReference>
<evidence type="ECO:0000256" key="1">
    <source>
        <dbReference type="ARBA" id="ARBA00001957"/>
    </source>
</evidence>
<dbReference type="Gene3D" id="2.30.38.10">
    <property type="entry name" value="Luciferase, Domain 3"/>
    <property type="match status" value="1"/>
</dbReference>
<sequence length="2618" mass="295718">MNNQTSNLNDKRRALLQKLAQNKGIQLNAKKGIAKRQNDEHIPLSFAQQRLWFLSRLNSQGTEYNLHMAVKMTGAFCRDSFLQAWQQLVHNNPILRVNIVDRDGTPFQQVSELSQLPLQQHDLSRLSDNLEHELDRLRALDPNKPFDLSNEPLFRVRLIKMSDNEHVFTLTIHHIVTDGQSMELLVAQFSELYLSLSTGQTPNQVSTKLDYLDFCHWQRGDEFAKTLESLDAYWLEKLKGVAPLNSIPCDFVRPAVRQGKGTHLRVELCAKLTSKIRELSQQQDVTTYVFMQAAWSVLISMYAHSEEVVLGSPVSGRTQAGLDNIPGFFTNTLVLRHSVDLQDSFAQILAQHKEVVLQGLKHQDMPFDRLVDKLALQRDLSYTPIFQLSFTLQRGELLDQQLGDVKISNFAAQETGSQFDISLKVNDVYRYLACEWQYDSALFSEQTIQFLSQMYVRILEKVTAQPQCALEQLPLAHANQQAQMSKSLKQAAPQSQCLQQLFEQQVSKQPDQVAVVFEQQSLTYSELNVQANQLAHYLMAQGVKAETMVGISLPRSIDMTVAILAVLKAGGAYVPLDPSYPHSRIRYMLEDSKVSCILTSLSVQDTLTVESASLICLDSPEIKQVLAVQSAQNIKPEEISLTPLNLAYVIYTSGSTGNPKGAQVQHNNVVRLMSTAQQHFDFSSRDVWTMFHSYAFDFSVWEYWGALAFGGTLVVVPYTVSRSPDQFYQLLKQQQVTVLNQTPSAFYRLIDEDSKSGREKLPLRYVIFGGEALNFAQLRPWVDKYAEDAPELVNMYGITETTVHVTYRRIYQRDVMTDKTASFIGEPLSDLTVVLLNDAGQLVPDGLVGEMYVAGSGVCRGYLNQPQLTGQRFIHLEQFANTRFYRTGDLARRQLDGELVYLGRADQQVKIRGFRIELGEIEHAIRACENVKSAVVTARDNHHGDKHLVAYLVAKGQQKLALEQIKQLVKQELPEFMQPAAWVELEQLPLTSNGKVDIRALPAPDINDALATFVAPSSHSEIIMCDIWQQLLAVEKVGVLDNFFALGGDSILSLRVISMAQKAGLALTTQALYQATTLQALCRDLASQKNASDETKYVPPFAMLPKSVVNKLPESVVDAYPLTALQLGMVFHNQLSDSKEAYHNVYTLRLGLHADLHALKAVVADAIAEHEVLRTEFNFDLSDQPLQLVHDTVAANIELIDLTNVVDQEQAVIQWNIDEGQRHIPWQQAPLFKLVIFKLSEADSTLGYSGHHAMLDGWSLYKLLQQVVANYRLKLNQQPLTHHRFHLRFADYVSKERAAINGQLQKEFWHSYLIDAPFTRLPRTLNRDKAAPYNTVQLHVKSDVIKPLNDLAKELGVTMKSILLCAHLAVIRYVSAQQEMVTGLVSNGRLEHEEAADVLGLYLNSIPVRLALSGDQTWLQCIQQVAAEEAKLLPYCRFPLAELVKLNDKQELFEILFNYISMPGICAEADSTAALNAFGTVNYPLLCNAVYDPLNLLATINLSYNGKEFSEQQIQSYTGYFDKALRLMLSSGHAKLNSEGLMSAQEQSFLHSAHHDVQNWHYTECLHEKLFALPATYDQKAAVIYDQQQLTYAQLKQRATTLALTLQQLDVQPNQLVSIDCKNGILQVIAMLACSLSGAAYLPVDPDWPIARKHKVLTLGEVQVALCDEASHEQYNAAKLKIINLSAEHVWQQNIAVPLKKSVTSSDLAYVIFTSGSTGEPKGVMLTHQAVQNTLNDMVHRFELSDKYTVLGLSSISFDLSVFDVFASVQHGMTLVLPSVELRRNPEHWGELVRAHEVSVWNSVPAIFQLWVDYERSAQIPCQHNSLRQVFLSGDWLPVNLFADAKHIAQQAKIHSLGGATEAAIWSITYPIQHIESHWRSIPYGKAMTNQSFYVLNDDYQLCPVWTEGDLYIGGVGLALGYWRDEQRTSLQFIQHPQSGQRLYRTGDRGRFLDDANIEFLGRSDFQVQINGYRVELGEIETELNKQQDVKSSLLLVHKDNRGNAHLVAYVVPHGSKRPDVVLWSKSLAESLPHYMQPQQIITLQSWPLSDNGKVDRKALPEPEFMNQTLNVAVEKSANEKEHKLHEILIRLLKVDQLSVTDNLFMLGMDSIVAIQLVAQAKRESLSFSIQQLYQYNSIRELAAVIEDATITSGKQQFTEAQLLPIQHWFLYYFGRNANHFNQAFAFTCELLNWQALKNSVCELLQTHDVLSAYLSDGTIEINKTVTVDDVLQHFQLKEEVCMSEQVLSIAQTAQRSFDLNSGPLLKILYLEGSRGQHRLVFVCHHLIVDGVSWRVLLSDLEFAYDAAKNQTGRVLPLPEHNFAQWADWVIKTTDKINVDEQISFWRNQIIDNPLLPTLQPRHTDDNTYGHSQSETYSLNESLTAQLLGNANTKFNTETQDLFVTGLALALNQMSHHPQYSILMESHGRQHTELDLSRTVGWFTELYPVALHVDALQLSDTLIQIKETLRQCQSQSRSYGQIRYLSEHPEARNLRLIAEPQLLFNYLGQLDKVIDTNSVFQAAPESLGADIDERLVRPQQLEVTVMVVGGQAQLHCRYCPTMHSKQLIQQWLDQYAQALTQIIEMCTASNERCFTPSDVPESGMSFNEINDFLDELCD</sequence>
<dbReference type="InterPro" id="IPR010071">
    <property type="entry name" value="AA_adenyl_dom"/>
</dbReference>
<dbReference type="FunFam" id="3.30.300.30:FF:000010">
    <property type="entry name" value="Enterobactin synthetase component F"/>
    <property type="match status" value="1"/>
</dbReference>
<dbReference type="InterPro" id="IPR020845">
    <property type="entry name" value="AMP-binding_CS"/>
</dbReference>
<dbReference type="PROSITE" id="PS50075">
    <property type="entry name" value="CARRIER"/>
    <property type="match status" value="2"/>
</dbReference>
<evidence type="ECO:0000313" key="6">
    <source>
        <dbReference type="EMBL" id="CAH9050269.1"/>
    </source>
</evidence>
<dbReference type="Pfam" id="PF00668">
    <property type="entry name" value="Condensation"/>
    <property type="match status" value="3"/>
</dbReference>
<dbReference type="PANTHER" id="PTHR45527">
    <property type="entry name" value="NONRIBOSOMAL PEPTIDE SYNTHETASE"/>
    <property type="match status" value="1"/>
</dbReference>
<dbReference type="SMART" id="SM00823">
    <property type="entry name" value="PKS_PP"/>
    <property type="match status" value="2"/>
</dbReference>
<protein>
    <submittedName>
        <fullName evidence="7">Tyrocidine synthase 2</fullName>
    </submittedName>
</protein>
<dbReference type="FunFam" id="3.40.50.980:FF:000002">
    <property type="entry name" value="Enterobactin synthetase component F"/>
    <property type="match status" value="1"/>
</dbReference>
<dbReference type="GO" id="GO:0044550">
    <property type="term" value="P:secondary metabolite biosynthetic process"/>
    <property type="evidence" value="ECO:0007669"/>
    <property type="project" value="UniProtKB-ARBA"/>
</dbReference>
<dbReference type="EMBL" id="CAMAPD010000001">
    <property type="protein sequence ID" value="CAH9050269.1"/>
    <property type="molecule type" value="Genomic_DNA"/>
</dbReference>
<dbReference type="GO" id="GO:0003824">
    <property type="term" value="F:catalytic activity"/>
    <property type="evidence" value="ECO:0007669"/>
    <property type="project" value="UniProtKB-KW"/>
</dbReference>
<name>A0A9W4QTM4_9GAMM</name>
<dbReference type="InterPro" id="IPR010060">
    <property type="entry name" value="NRPS_synth"/>
</dbReference>
<dbReference type="InterPro" id="IPR009081">
    <property type="entry name" value="PP-bd_ACP"/>
</dbReference>
<dbReference type="InterPro" id="IPR025110">
    <property type="entry name" value="AMP-bd_C"/>
</dbReference>
<feature type="domain" description="Carrier" evidence="5">
    <location>
        <begin position="1015"/>
        <end position="1089"/>
    </location>
</feature>
<dbReference type="PANTHER" id="PTHR45527:SF14">
    <property type="entry name" value="PLIPASTATIN SYNTHASE SUBUNIT B"/>
    <property type="match status" value="1"/>
</dbReference>
<keyword evidence="2" id="KW-0596">Phosphopantetheine</keyword>
<feature type="domain" description="Carrier" evidence="5">
    <location>
        <begin position="2076"/>
        <end position="2150"/>
    </location>
</feature>
<dbReference type="NCBIfam" id="TIGR01733">
    <property type="entry name" value="AA-adenyl-dom"/>
    <property type="match status" value="2"/>
</dbReference>
<dbReference type="Gene3D" id="3.40.50.980">
    <property type="match status" value="2"/>
</dbReference>